<feature type="region of interest" description="Disordered" evidence="1">
    <location>
        <begin position="1"/>
        <end position="61"/>
    </location>
</feature>
<evidence type="ECO:0000313" key="3">
    <source>
        <dbReference type="Proteomes" id="UP000663848"/>
    </source>
</evidence>
<dbReference type="AlphaFoldDB" id="A0A822CYR0"/>
<protein>
    <submittedName>
        <fullName evidence="2">Uncharacterized protein</fullName>
    </submittedName>
</protein>
<dbReference type="EMBL" id="CAJOBR010052541">
    <property type="protein sequence ID" value="CAF5054349.1"/>
    <property type="molecule type" value="Genomic_DNA"/>
</dbReference>
<accession>A0A822CYR0</accession>
<proteinExistence type="predicted"/>
<reference evidence="2" key="1">
    <citation type="submission" date="2021-02" db="EMBL/GenBank/DDBJ databases">
        <authorList>
            <person name="Nowell W R."/>
        </authorList>
    </citation>
    <scope>NUCLEOTIDE SEQUENCE</scope>
</reference>
<gene>
    <name evidence="2" type="ORF">QYT958_LOCUS42262</name>
</gene>
<feature type="compositionally biased region" description="Basic and acidic residues" evidence="1">
    <location>
        <begin position="16"/>
        <end position="48"/>
    </location>
</feature>
<dbReference type="Proteomes" id="UP000663848">
    <property type="component" value="Unassembled WGS sequence"/>
</dbReference>
<feature type="non-terminal residue" evidence="2">
    <location>
        <position position="87"/>
    </location>
</feature>
<evidence type="ECO:0000313" key="2">
    <source>
        <dbReference type="EMBL" id="CAF5054349.1"/>
    </source>
</evidence>
<comment type="caution">
    <text evidence="2">The sequence shown here is derived from an EMBL/GenBank/DDBJ whole genome shotgun (WGS) entry which is preliminary data.</text>
</comment>
<evidence type="ECO:0000256" key="1">
    <source>
        <dbReference type="SAM" id="MobiDB-lite"/>
    </source>
</evidence>
<organism evidence="2 3">
    <name type="scientific">Rotaria socialis</name>
    <dbReference type="NCBI Taxonomy" id="392032"/>
    <lineage>
        <taxon>Eukaryota</taxon>
        <taxon>Metazoa</taxon>
        <taxon>Spiralia</taxon>
        <taxon>Gnathifera</taxon>
        <taxon>Rotifera</taxon>
        <taxon>Eurotatoria</taxon>
        <taxon>Bdelloidea</taxon>
        <taxon>Philodinida</taxon>
        <taxon>Philodinidae</taxon>
        <taxon>Rotaria</taxon>
    </lineage>
</organism>
<name>A0A822CYR0_9BILA</name>
<sequence length="87" mass="9523">MKEIIKRSIGVQCDPVDPKKMDDDSDISDHDTVSKETAEDAYDSHAGEEPATTENDDASSVVSSLYNRRDIISTPKDLSLPISANLQ</sequence>